<evidence type="ECO:0000313" key="3">
    <source>
        <dbReference type="EMBL" id="AVY93358.1"/>
    </source>
</evidence>
<organism evidence="3 4">
    <name type="scientific">Microvirgula aerodenitrificans</name>
    <dbReference type="NCBI Taxonomy" id="57480"/>
    <lineage>
        <taxon>Bacteria</taxon>
        <taxon>Pseudomonadati</taxon>
        <taxon>Pseudomonadota</taxon>
        <taxon>Betaproteobacteria</taxon>
        <taxon>Neisseriales</taxon>
        <taxon>Aquaspirillaceae</taxon>
        <taxon>Microvirgula</taxon>
    </lineage>
</organism>
<keyword evidence="1" id="KW-0812">Transmembrane</keyword>
<dbReference type="EMBL" id="CP028519">
    <property type="protein sequence ID" value="AVY93358.1"/>
    <property type="molecule type" value="Genomic_DNA"/>
</dbReference>
<evidence type="ECO:0000256" key="2">
    <source>
        <dbReference type="NCBIfam" id="TIGR00210"/>
    </source>
</evidence>
<reference evidence="3 4" key="1">
    <citation type="submission" date="2018-04" db="EMBL/GenBank/DDBJ databases">
        <title>Denitrifier Microvirgula.</title>
        <authorList>
            <person name="Anderson E."/>
            <person name="Jang J."/>
            <person name="Ishii S."/>
        </authorList>
    </citation>
    <scope>NUCLEOTIDE SEQUENCE [LARGE SCALE GENOMIC DNA]</scope>
    <source>
        <strain evidence="3 4">BE2.4</strain>
    </source>
</reference>
<dbReference type="GO" id="GO:0005886">
    <property type="term" value="C:plasma membrane"/>
    <property type="evidence" value="ECO:0007669"/>
    <property type="project" value="UniProtKB-SubCell"/>
</dbReference>
<feature type="transmembrane region" description="Helical" evidence="1">
    <location>
        <begin position="27"/>
        <end position="47"/>
    </location>
</feature>
<dbReference type="PANTHER" id="PTHR36178">
    <property type="entry name" value="SLR0625 PROTEIN"/>
    <property type="match status" value="1"/>
</dbReference>
<comment type="function">
    <text evidence="1">Catalyzes the sodium-dependent transport of glutamate.</text>
</comment>
<dbReference type="Proteomes" id="UP000244173">
    <property type="component" value="Chromosome"/>
</dbReference>
<keyword evidence="4" id="KW-1185">Reference proteome</keyword>
<keyword evidence="1" id="KW-1003">Cell membrane</keyword>
<dbReference type="STRING" id="1122240.GCA_000620105_00605"/>
<keyword evidence="1" id="KW-1133">Transmembrane helix</keyword>
<dbReference type="InterPro" id="IPR004445">
    <property type="entry name" value="GltS"/>
</dbReference>
<feature type="transmembrane region" description="Helical" evidence="1">
    <location>
        <begin position="345"/>
        <end position="367"/>
    </location>
</feature>
<dbReference type="KEGG" id="maer:DAI18_04320"/>
<keyword evidence="1" id="KW-0997">Cell inner membrane</keyword>
<evidence type="ECO:0000256" key="1">
    <source>
        <dbReference type="HAMAP-Rule" id="MF_02062"/>
    </source>
</evidence>
<feature type="transmembrane region" description="Helical" evidence="1">
    <location>
        <begin position="225"/>
        <end position="245"/>
    </location>
</feature>
<name>A0A2S0P7J2_9NEIS</name>
<gene>
    <name evidence="1 3" type="primary">gltS</name>
    <name evidence="3" type="ORF">DAI18_04320</name>
</gene>
<keyword evidence="1" id="KW-0472">Membrane</keyword>
<keyword evidence="1" id="KW-0769">Symport</keyword>
<comment type="similarity">
    <text evidence="1">Belongs to the glutamate:Na(+) symporter (ESS) (TC 2.A.27) family.</text>
</comment>
<keyword evidence="1" id="KW-0739">Sodium transport</keyword>
<dbReference type="HAMAP" id="MF_02062">
    <property type="entry name" value="GltS"/>
    <property type="match status" value="1"/>
</dbReference>
<feature type="transmembrane region" description="Helical" evidence="1">
    <location>
        <begin position="379"/>
        <end position="406"/>
    </location>
</feature>
<accession>A0A2S0P7J2</accession>
<proteinExistence type="inferred from homology"/>
<feature type="transmembrane region" description="Helical" evidence="1">
    <location>
        <begin position="251"/>
        <end position="268"/>
    </location>
</feature>
<dbReference type="NCBIfam" id="TIGR00210">
    <property type="entry name" value="gltS"/>
    <property type="match status" value="1"/>
</dbReference>
<protein>
    <recommendedName>
        <fullName evidence="1 2">Sodium/glutamate symporter</fullName>
    </recommendedName>
</protein>
<dbReference type="PANTHER" id="PTHR36178:SF1">
    <property type="entry name" value="SODIUM_GLUTAMATE SYMPORTER"/>
    <property type="match status" value="1"/>
</dbReference>
<dbReference type="GO" id="GO:0015813">
    <property type="term" value="P:L-glutamate transmembrane transport"/>
    <property type="evidence" value="ECO:0007669"/>
    <property type="project" value="UniProtKB-UniRule"/>
</dbReference>
<keyword evidence="1" id="KW-0813">Transport</keyword>
<feature type="transmembrane region" description="Helical" evidence="1">
    <location>
        <begin position="288"/>
        <end position="308"/>
    </location>
</feature>
<feature type="transmembrane region" description="Helical" evidence="1">
    <location>
        <begin position="59"/>
        <end position="82"/>
    </location>
</feature>
<keyword evidence="1" id="KW-0915">Sodium</keyword>
<feature type="transmembrane region" description="Helical" evidence="1">
    <location>
        <begin position="314"/>
        <end position="333"/>
    </location>
</feature>
<dbReference type="AlphaFoldDB" id="A0A2S0P7J2"/>
<feature type="transmembrane region" description="Helical" evidence="1">
    <location>
        <begin position="114"/>
        <end position="139"/>
    </location>
</feature>
<feature type="transmembrane region" description="Helical" evidence="1">
    <location>
        <begin position="180"/>
        <end position="204"/>
    </location>
</feature>
<sequence length="412" mass="43908">MASGRRRPDDRAGVAGERQMSWKLDSVTTLLMAVLILLLGAAINRRVGLLARCNIPEPVTGGIVFVALVSLFFSVSGHSIVLDPSARGPLLLAFFSTVGLDSDWTLLRRGGPRLLLFLSLIVPYVLLQNLIGLGLAWVFDLPPAMGLLTGSITLVGGYGSGEAYAQRFLDQFNLQGAEEVAMSMATFGLLVGGLTGGPVARWLMKRHRLPGASPAAGDHERPDGARVLVTLALVLACVAGGPALAQQFADRAFEVPAFVWCLLIGVLLRNTGPRLHLFRVHGPTLEMLSALFLSLFLALSMLSLQRWAQLGLTLPLLLMLVIQTGVATLYAIRVCFRCMGQQYDAAVLSAGFCGFMVGSTATAVAGIQAVTRHYGPSPLAFLIVPLVGEFCVSLVNALVLTGFLSLPAFRMP</sequence>
<comment type="subcellular location">
    <subcellularLocation>
        <location evidence="1">Cell inner membrane</location>
        <topology evidence="1">Multi-pass membrane protein</topology>
    </subcellularLocation>
</comment>
<evidence type="ECO:0000313" key="4">
    <source>
        <dbReference type="Proteomes" id="UP000244173"/>
    </source>
</evidence>
<dbReference type="Pfam" id="PF03616">
    <property type="entry name" value="Glt_symporter"/>
    <property type="match status" value="1"/>
</dbReference>
<dbReference type="GO" id="GO:0015501">
    <property type="term" value="F:glutamate:sodium symporter activity"/>
    <property type="evidence" value="ECO:0007669"/>
    <property type="project" value="UniProtKB-UniRule"/>
</dbReference>
<keyword evidence="1" id="KW-0029">Amino-acid transport</keyword>
<keyword evidence="1" id="KW-0406">Ion transport</keyword>